<dbReference type="SUPFAM" id="SSF82171">
    <property type="entry name" value="DPP6 N-terminal domain-like"/>
    <property type="match status" value="1"/>
</dbReference>
<keyword evidence="2" id="KW-1185">Reference proteome</keyword>
<dbReference type="Gene3D" id="2.130.10.10">
    <property type="entry name" value="YVTN repeat-like/Quinoprotein amine dehydrogenase"/>
    <property type="match status" value="1"/>
</dbReference>
<sequence>MMNSRSLLTSGVLLLFLAIFLSGCMQGPRSETIVIPSKEETHTDELNSRPFQVKAIYRFINTFVETDQMLGWSATDSVIGLFRKASTTEGVTWNLGRLPFPYEKLKLLKKIDANTDFFELSPDGKKISKMAMSASGASLKLISLPDGKETEVVIYHSRQNLYLQDVGWSNNSRYVCFLIIDASMKGNARVGVYDNDSGSYKTYQLRDIDRGRTLTGVNISDDGHSVLLTLFENKSNRSNRIVMGMINGSEITVQYEHQTGREQNAWLNNDQFVYLGTDGTLYEYDRRTSELTVLLDKVSNFEFSRDRKYVAYSLYDKDTILVGKLQGKNVLYEEPVYHGVIPSKIFWSPDNKSLLIHGRKYYSSVQGGLVESNTSDEPPFVLTFQ</sequence>
<proteinExistence type="predicted"/>
<evidence type="ECO:0000313" key="2">
    <source>
        <dbReference type="Proteomes" id="UP000005850"/>
    </source>
</evidence>
<dbReference type="KEGG" id="blr:BRLA_c029840"/>
<dbReference type="InterPro" id="IPR015943">
    <property type="entry name" value="WD40/YVTN_repeat-like_dom_sf"/>
</dbReference>
<evidence type="ECO:0000313" key="1">
    <source>
        <dbReference type="EMBL" id="AIG27296.1"/>
    </source>
</evidence>
<evidence type="ECO:0008006" key="3">
    <source>
        <dbReference type="Google" id="ProtNLM"/>
    </source>
</evidence>
<dbReference type="eggNOG" id="ENOG502Z8VV">
    <property type="taxonomic scope" value="Bacteria"/>
</dbReference>
<name>A0A075R7A8_BRELA</name>
<accession>A0A075R7A8</accession>
<reference evidence="1 2" key="1">
    <citation type="journal article" date="2011" name="J. Bacteriol.">
        <title>Genome sequence of Brevibacillus laterosporus LMG 15441, a pathogen of invertebrates.</title>
        <authorList>
            <person name="Djukic M."/>
            <person name="Poehlein A."/>
            <person name="Thurmer A."/>
            <person name="Daniel R."/>
        </authorList>
    </citation>
    <scope>NUCLEOTIDE SEQUENCE [LARGE SCALE GENOMIC DNA]</scope>
    <source>
        <strain evidence="1 2">LMG 15441</strain>
    </source>
</reference>
<dbReference type="EMBL" id="CP007806">
    <property type="protein sequence ID" value="AIG27296.1"/>
    <property type="molecule type" value="Genomic_DNA"/>
</dbReference>
<dbReference type="STRING" id="1042163.BRLA_c029840"/>
<gene>
    <name evidence="1" type="ORF">BRLA_c029840</name>
</gene>
<dbReference type="PROSITE" id="PS51257">
    <property type="entry name" value="PROKAR_LIPOPROTEIN"/>
    <property type="match status" value="1"/>
</dbReference>
<dbReference type="Proteomes" id="UP000005850">
    <property type="component" value="Chromosome"/>
</dbReference>
<dbReference type="HOGENOM" id="CLU_717028_0_0_9"/>
<dbReference type="AlphaFoldDB" id="A0A075R7A8"/>
<organism evidence="1 2">
    <name type="scientific">Brevibacillus laterosporus LMG 15441</name>
    <dbReference type="NCBI Taxonomy" id="1042163"/>
    <lineage>
        <taxon>Bacteria</taxon>
        <taxon>Bacillati</taxon>
        <taxon>Bacillota</taxon>
        <taxon>Bacilli</taxon>
        <taxon>Bacillales</taxon>
        <taxon>Paenibacillaceae</taxon>
        <taxon>Brevibacillus</taxon>
    </lineage>
</organism>
<protein>
    <recommendedName>
        <fullName evidence="3">Lipoprotein</fullName>
    </recommendedName>
</protein>